<dbReference type="PROSITE" id="PS50022">
    <property type="entry name" value="FA58C_3"/>
    <property type="match status" value="1"/>
</dbReference>
<dbReference type="GO" id="GO:0010411">
    <property type="term" value="P:xyloglucan metabolic process"/>
    <property type="evidence" value="ECO:0007669"/>
    <property type="project" value="TreeGrafter"/>
</dbReference>
<name>A0A3S0AX67_9FLAO</name>
<dbReference type="OrthoDB" id="9757947at2"/>
<dbReference type="InterPro" id="IPR003367">
    <property type="entry name" value="Thrombospondin_3-like_rpt"/>
</dbReference>
<dbReference type="Gene3D" id="4.10.1080.10">
    <property type="entry name" value="TSP type-3 repeat"/>
    <property type="match status" value="1"/>
</dbReference>
<dbReference type="Pfam" id="PF00754">
    <property type="entry name" value="F5_F8_type_C"/>
    <property type="match status" value="1"/>
</dbReference>
<dbReference type="SUPFAM" id="SSF110296">
    <property type="entry name" value="Oligoxyloglucan reducing end-specific cellobiohydrolase"/>
    <property type="match status" value="2"/>
</dbReference>
<dbReference type="Proteomes" id="UP000267585">
    <property type="component" value="Unassembled WGS sequence"/>
</dbReference>
<organism evidence="3 4">
    <name type="scientific">Arenibacter aquaticus</name>
    <dbReference type="NCBI Taxonomy" id="2489054"/>
    <lineage>
        <taxon>Bacteria</taxon>
        <taxon>Pseudomonadati</taxon>
        <taxon>Bacteroidota</taxon>
        <taxon>Flavobacteriia</taxon>
        <taxon>Flavobacteriales</taxon>
        <taxon>Flavobacteriaceae</taxon>
        <taxon>Arenibacter</taxon>
    </lineage>
</organism>
<sequence>MKIIATKFKFILTSFVLIICGEQLHAQLKTTPYDELPGIINTYKPNYQSSFPDWAKLLYEYPINYNEIEKGYLAYKAKDPGKTPIERYYKIWKRVIADYVISDGTIVLPKVNSTKLGNTKTGLTAKGSDTSNANWSFLGPKNTYWLNESNSPEIPNIAPWQVNVYSIAISKSNNDILYAGTETGYINKSTDKGLTWRLMAQDYLFLSGITSIVVHPTNPNIVFAASSKQIHKTLNGGETWFPLLNMDLDVNHIFIDENNTDKLIISSDKGIYLSTDAGNNWVQRTTNMVYDLQVSPANPNEVYALAKSNSNNFEILFSTDAGNTFSKLNSFPSDFKDVAGGLLAMSEANSNLLYVTMLSENNTPLLYKGILNEGAWTWGKVIECNTDSFGYNNGQGYYDLVLEVSPTDENVFMVGTVTLFKTNNGGATFDAIGGYDGRFSIHPDIQDLIWLPNGSVYVATDGGISFSTDGFETDFQPLINGLIGSDMWGFDQGWNEDIVVGGRYHNGNTAMADFYGNKALRMGGAESATGWVLHGKKSHVAFNDLGNGWILPKTAESAPQGRFIFSKYPNMLEYGGNRGSLIHHPNYHHIIFLGEGNTLWKSTDMGQTFSSLHQFSDLVMEIEVSANNPKVMYLDVKGNGLYKSEDGGKTWEHKPSLSDASNAGTNINGRINMVLSPYDENTLYATYSNGTWTSEKGKVFKSLDGGDSWEDITGGLDLNTKCLVIQPTSNNEDLIYIFGKRAKNVPAQVYYKTTSMANWELFSNNFPENFDINTALPFYRDAKIRVAGGAGVWETPMQDQNFEPVLNPWVENNVNKCMLDTLNFDDHSMINHEGATWNWQITPEPAYISDPNIRNPKVVLGNPGSYKVIMTVNQNGKVYTKTIENMVTTTTCPSINDCSNPGILPKNEWTLLYANSEEANYPGLATMAFDDDPNTIWHTRWSSGTDHHPHEIQIDLGNSYSISEFEYLPRSDGQNGRINEYAIYFNYDQNNWGPATVTGTFENSSSPQIIKFPEPIRGRYMRIVALSEVNGGAWTSISEITLTGCLSDNCPNIDNQDQADFDHDGLGDACDDDDDNDGVPDLVDDCPKSDLNAQVNVKGCSIFVLPVNNFSLQAVSETCRESNNGKIIITALEALDYKVNISYNGQDLSYNFTKSIEIDDLESGVYGLCIYVEGEIGFERCYDLTVSEPKDIAVLSYYDPDTQKISLKMYNGTSYKVSVNGNIWKTTESEFSTTLEEGSNHILVTTEKDCQGIFEKQITLNEKILVYPNPVENNLYINVGRNSSEPTQIQMYDIGGKLILSRTLGATYGLIYLDVAFVPSGMYTIRLTDRQGTHNFKIIKK</sequence>
<dbReference type="RefSeq" id="WP_126164062.1">
    <property type="nucleotide sequence ID" value="NZ_RQPJ01000021.1"/>
</dbReference>
<dbReference type="InterPro" id="IPR015943">
    <property type="entry name" value="WD40/YVTN_repeat-like_dom_sf"/>
</dbReference>
<dbReference type="InterPro" id="IPR008979">
    <property type="entry name" value="Galactose-bd-like_sf"/>
</dbReference>
<keyword evidence="1" id="KW-0732">Signal</keyword>
<dbReference type="GO" id="GO:0007155">
    <property type="term" value="P:cell adhesion"/>
    <property type="evidence" value="ECO:0007669"/>
    <property type="project" value="InterPro"/>
</dbReference>
<dbReference type="InterPro" id="IPR052025">
    <property type="entry name" value="Xyloglucanase_GH74"/>
</dbReference>
<dbReference type="SUPFAM" id="SSF49785">
    <property type="entry name" value="Galactose-binding domain-like"/>
    <property type="match status" value="1"/>
</dbReference>
<reference evidence="3 4" key="1">
    <citation type="submission" date="2018-11" db="EMBL/GenBank/DDBJ databases">
        <title>Arenibacter aquaticus sp.nov., a marine bacterium isolated from surface seawater in the South China Sea.</title>
        <authorList>
            <person name="Guo J."/>
            <person name="Sun J."/>
        </authorList>
    </citation>
    <scope>NUCLEOTIDE SEQUENCE [LARGE SCALE GENOMIC DNA]</scope>
    <source>
        <strain evidence="3 4">GUO666</strain>
    </source>
</reference>
<evidence type="ECO:0000313" key="4">
    <source>
        <dbReference type="Proteomes" id="UP000267585"/>
    </source>
</evidence>
<comment type="caution">
    <text evidence="3">The sequence shown here is derived from an EMBL/GenBank/DDBJ whole genome shotgun (WGS) entry which is preliminary data.</text>
</comment>
<evidence type="ECO:0000259" key="2">
    <source>
        <dbReference type="PROSITE" id="PS50022"/>
    </source>
</evidence>
<evidence type="ECO:0000313" key="3">
    <source>
        <dbReference type="EMBL" id="RTE52376.1"/>
    </source>
</evidence>
<dbReference type="Pfam" id="PF18962">
    <property type="entry name" value="Por_Secre_tail"/>
    <property type="match status" value="1"/>
</dbReference>
<feature type="domain" description="F5/8 type C" evidence="2">
    <location>
        <begin position="898"/>
        <end position="1045"/>
    </location>
</feature>
<dbReference type="PANTHER" id="PTHR43739:SF5">
    <property type="entry name" value="EXO-ALPHA-SIALIDASE"/>
    <property type="match status" value="1"/>
</dbReference>
<dbReference type="PANTHER" id="PTHR43739">
    <property type="entry name" value="XYLOGLUCANASE (EUROFUNG)"/>
    <property type="match status" value="1"/>
</dbReference>
<proteinExistence type="predicted"/>
<gene>
    <name evidence="3" type="ORF">EHW67_19560</name>
</gene>
<dbReference type="GO" id="GO:0005509">
    <property type="term" value="F:calcium ion binding"/>
    <property type="evidence" value="ECO:0007669"/>
    <property type="project" value="InterPro"/>
</dbReference>
<dbReference type="SUPFAM" id="SSF103647">
    <property type="entry name" value="TSP type-3 repeat"/>
    <property type="match status" value="1"/>
</dbReference>
<dbReference type="InterPro" id="IPR000421">
    <property type="entry name" value="FA58C"/>
</dbReference>
<dbReference type="EMBL" id="RQPJ01000021">
    <property type="protein sequence ID" value="RTE52376.1"/>
    <property type="molecule type" value="Genomic_DNA"/>
</dbReference>
<accession>A0A3S0AX67</accession>
<dbReference type="NCBIfam" id="TIGR04183">
    <property type="entry name" value="Por_Secre_tail"/>
    <property type="match status" value="1"/>
</dbReference>
<dbReference type="Pfam" id="PF02412">
    <property type="entry name" value="TSP_3"/>
    <property type="match status" value="1"/>
</dbReference>
<keyword evidence="4" id="KW-1185">Reference proteome</keyword>
<dbReference type="Gene3D" id="2.130.10.10">
    <property type="entry name" value="YVTN repeat-like/Quinoprotein amine dehydrogenase"/>
    <property type="match status" value="4"/>
</dbReference>
<dbReference type="Gene3D" id="2.60.120.260">
    <property type="entry name" value="Galactose-binding domain-like"/>
    <property type="match status" value="1"/>
</dbReference>
<evidence type="ECO:0000256" key="1">
    <source>
        <dbReference type="ARBA" id="ARBA00022729"/>
    </source>
</evidence>
<protein>
    <submittedName>
        <fullName evidence="3">T9SS C-terminal target domain-containing protein</fullName>
    </submittedName>
</protein>
<dbReference type="InterPro" id="IPR026444">
    <property type="entry name" value="Secre_tail"/>
</dbReference>
<dbReference type="InterPro" id="IPR028974">
    <property type="entry name" value="TSP_type-3_rpt"/>
</dbReference>